<organism evidence="2">
    <name type="scientific">Rhipicephalus appendiculatus</name>
    <name type="common">Brown ear tick</name>
    <dbReference type="NCBI Taxonomy" id="34631"/>
    <lineage>
        <taxon>Eukaryota</taxon>
        <taxon>Metazoa</taxon>
        <taxon>Ecdysozoa</taxon>
        <taxon>Arthropoda</taxon>
        <taxon>Chelicerata</taxon>
        <taxon>Arachnida</taxon>
        <taxon>Acari</taxon>
        <taxon>Parasitiformes</taxon>
        <taxon>Ixodida</taxon>
        <taxon>Ixodoidea</taxon>
        <taxon>Ixodidae</taxon>
        <taxon>Rhipicephalinae</taxon>
        <taxon>Rhipicephalus</taxon>
        <taxon>Rhipicephalus</taxon>
    </lineage>
</organism>
<name>A0A131YH99_RHIAP</name>
<evidence type="ECO:0000256" key="1">
    <source>
        <dbReference type="SAM" id="SignalP"/>
    </source>
</evidence>
<feature type="chain" id="PRO_5007285187" evidence="1">
    <location>
        <begin position="26"/>
        <end position="221"/>
    </location>
</feature>
<accession>A0A131YH99</accession>
<dbReference type="EMBL" id="GEDV01010675">
    <property type="protein sequence ID" value="JAP77882.1"/>
    <property type="molecule type" value="Transcribed_RNA"/>
</dbReference>
<dbReference type="GO" id="GO:0043176">
    <property type="term" value="F:amine binding"/>
    <property type="evidence" value="ECO:0007669"/>
    <property type="project" value="InterPro"/>
</dbReference>
<sequence>MSDDCNKIVSIIAMLTFASVQVLLTEDLPKEETRIEQYVNYAAHQDIYKAFNIESRYWLLGFNFESPHTANKSCVYFKTHSLTTTAMNYSSHFIKYGNCKGSIEYIGEFYKGPLTSDTGNMERETANSLRARTASGAWIVMNYTLIYSDYESCAVFRVPNMTDGSGCMVLGTDPVNGMTLRCETMFNSSCGKYHRFERVPGTECEKKHSETKKICDPYLPK</sequence>
<keyword evidence="1" id="KW-0732">Signal</keyword>
<proteinExistence type="predicted"/>
<reference evidence="2" key="1">
    <citation type="journal article" date="2016" name="Ticks Tick Borne Dis.">
        <title>De novo assembly and annotation of the salivary gland transcriptome of Rhipicephalus appendiculatus male and female ticks during blood feeding.</title>
        <authorList>
            <person name="de Castro M.H."/>
            <person name="de Klerk D."/>
            <person name="Pienaar R."/>
            <person name="Latif A.A."/>
            <person name="Rees D.J."/>
            <person name="Mans B.J."/>
        </authorList>
    </citation>
    <scope>NUCLEOTIDE SEQUENCE</scope>
    <source>
        <tissue evidence="2">Salivary glands</tissue>
    </source>
</reference>
<dbReference type="Gene3D" id="2.40.128.20">
    <property type="match status" value="1"/>
</dbReference>
<dbReference type="AlphaFoldDB" id="A0A131YH99"/>
<protein>
    <submittedName>
        <fullName evidence="2">Lipocalin</fullName>
    </submittedName>
</protein>
<feature type="signal peptide" evidence="1">
    <location>
        <begin position="1"/>
        <end position="25"/>
    </location>
</feature>
<dbReference type="InterPro" id="IPR002970">
    <property type="entry name" value="Tick_his-bd"/>
</dbReference>
<dbReference type="Pfam" id="PF02098">
    <property type="entry name" value="His_binding"/>
    <property type="match status" value="1"/>
</dbReference>
<evidence type="ECO:0000313" key="2">
    <source>
        <dbReference type="EMBL" id="JAP77882.1"/>
    </source>
</evidence>
<dbReference type="InterPro" id="IPR012674">
    <property type="entry name" value="Calycin"/>
</dbReference>
<dbReference type="GO" id="GO:0030682">
    <property type="term" value="P:symbiont-mediated perturbation of host defenses"/>
    <property type="evidence" value="ECO:0007669"/>
    <property type="project" value="InterPro"/>
</dbReference>
<dbReference type="SUPFAM" id="SSF50814">
    <property type="entry name" value="Lipocalins"/>
    <property type="match status" value="1"/>
</dbReference>